<accession>A0A2H5PHI7</accession>
<dbReference type="EMBL" id="BDQV01000074">
    <property type="protein sequence ID" value="GAY51833.1"/>
    <property type="molecule type" value="Genomic_DNA"/>
</dbReference>
<evidence type="ECO:0000256" key="1">
    <source>
        <dbReference type="SAM" id="MobiDB-lite"/>
    </source>
</evidence>
<gene>
    <name evidence="2" type="ORF">CUMW_137290</name>
</gene>
<feature type="compositionally biased region" description="Basic and acidic residues" evidence="1">
    <location>
        <begin position="20"/>
        <end position="29"/>
    </location>
</feature>
<proteinExistence type="predicted"/>
<keyword evidence="3" id="KW-1185">Reference proteome</keyword>
<organism evidence="2 3">
    <name type="scientific">Citrus unshiu</name>
    <name type="common">Satsuma mandarin</name>
    <name type="synonym">Citrus nobilis var. unshiu</name>
    <dbReference type="NCBI Taxonomy" id="55188"/>
    <lineage>
        <taxon>Eukaryota</taxon>
        <taxon>Viridiplantae</taxon>
        <taxon>Streptophyta</taxon>
        <taxon>Embryophyta</taxon>
        <taxon>Tracheophyta</taxon>
        <taxon>Spermatophyta</taxon>
        <taxon>Magnoliopsida</taxon>
        <taxon>eudicotyledons</taxon>
        <taxon>Gunneridae</taxon>
        <taxon>Pentapetalae</taxon>
        <taxon>rosids</taxon>
        <taxon>malvids</taxon>
        <taxon>Sapindales</taxon>
        <taxon>Rutaceae</taxon>
        <taxon>Aurantioideae</taxon>
        <taxon>Citrus</taxon>
    </lineage>
</organism>
<reference evidence="2 3" key="1">
    <citation type="journal article" date="2017" name="Front. Genet.">
        <title>Draft sequencing of the heterozygous diploid genome of Satsuma (Citrus unshiu Marc.) using a hybrid assembly approach.</title>
        <authorList>
            <person name="Shimizu T."/>
            <person name="Tanizawa Y."/>
            <person name="Mochizuki T."/>
            <person name="Nagasaki H."/>
            <person name="Yoshioka T."/>
            <person name="Toyoda A."/>
            <person name="Fujiyama A."/>
            <person name="Kaminuma E."/>
            <person name="Nakamura Y."/>
        </authorList>
    </citation>
    <scope>NUCLEOTIDE SEQUENCE [LARGE SCALE GENOMIC DNA]</scope>
    <source>
        <strain evidence="3">cv. Miyagawa wase</strain>
    </source>
</reference>
<comment type="caution">
    <text evidence="2">The sequence shown here is derived from an EMBL/GenBank/DDBJ whole genome shotgun (WGS) entry which is preliminary data.</text>
</comment>
<sequence>MGHAVIALSSLAESWNPVKPDSDVRRGIGMDKALPSNSSHSSTTPESLPPFAMSKLLNHSAKA</sequence>
<feature type="region of interest" description="Disordered" evidence="1">
    <location>
        <begin position="16"/>
        <end position="63"/>
    </location>
</feature>
<name>A0A2H5PHI7_CITUN</name>
<evidence type="ECO:0000313" key="2">
    <source>
        <dbReference type="EMBL" id="GAY51833.1"/>
    </source>
</evidence>
<dbReference type="Proteomes" id="UP000236630">
    <property type="component" value="Unassembled WGS sequence"/>
</dbReference>
<dbReference type="AlphaFoldDB" id="A0A2H5PHI7"/>
<protein>
    <submittedName>
        <fullName evidence="2">Uncharacterized protein</fullName>
    </submittedName>
</protein>
<feature type="compositionally biased region" description="Low complexity" evidence="1">
    <location>
        <begin position="34"/>
        <end position="50"/>
    </location>
</feature>
<evidence type="ECO:0000313" key="3">
    <source>
        <dbReference type="Proteomes" id="UP000236630"/>
    </source>
</evidence>